<dbReference type="Proteomes" id="UP001168380">
    <property type="component" value="Unassembled WGS sequence"/>
</dbReference>
<dbReference type="SUPFAM" id="SSF53335">
    <property type="entry name" value="S-adenosyl-L-methionine-dependent methyltransferases"/>
    <property type="match status" value="1"/>
</dbReference>
<dbReference type="RefSeq" id="WP_302714025.1">
    <property type="nucleotide sequence ID" value="NZ_JAULRT010000060.1"/>
</dbReference>
<evidence type="ECO:0000259" key="1">
    <source>
        <dbReference type="Pfam" id="PF08241"/>
    </source>
</evidence>
<gene>
    <name evidence="2" type="ORF">QWI16_13830</name>
</gene>
<dbReference type="Pfam" id="PF08241">
    <property type="entry name" value="Methyltransf_11"/>
    <property type="match status" value="1"/>
</dbReference>
<dbReference type="Gene3D" id="3.40.50.150">
    <property type="entry name" value="Vaccinia Virus protein VP39"/>
    <property type="match status" value="1"/>
</dbReference>
<dbReference type="PANTHER" id="PTHR43861">
    <property type="entry name" value="TRANS-ACONITATE 2-METHYLTRANSFERASE-RELATED"/>
    <property type="match status" value="1"/>
</dbReference>
<dbReference type="InterPro" id="IPR013216">
    <property type="entry name" value="Methyltransf_11"/>
</dbReference>
<proteinExistence type="predicted"/>
<keyword evidence="3" id="KW-1185">Reference proteome</keyword>
<evidence type="ECO:0000313" key="3">
    <source>
        <dbReference type="Proteomes" id="UP001168380"/>
    </source>
</evidence>
<dbReference type="GO" id="GO:0008168">
    <property type="term" value="F:methyltransferase activity"/>
    <property type="evidence" value="ECO:0007669"/>
    <property type="project" value="UniProtKB-KW"/>
</dbReference>
<dbReference type="CDD" id="cd02440">
    <property type="entry name" value="AdoMet_MTases"/>
    <property type="match status" value="1"/>
</dbReference>
<reference evidence="2" key="1">
    <citation type="submission" date="2023-07" db="EMBL/GenBank/DDBJ databases">
        <title>Gilvimarinus algae sp. nov., isolated from the surface of Kelp.</title>
        <authorList>
            <person name="Sun Y.Y."/>
            <person name="Gong Y."/>
            <person name="Du Z.J."/>
        </authorList>
    </citation>
    <scope>NUCLEOTIDE SEQUENCE</scope>
    <source>
        <strain evidence="2">SDUM040014</strain>
    </source>
</reference>
<evidence type="ECO:0000313" key="2">
    <source>
        <dbReference type="EMBL" id="MDO3383256.1"/>
    </source>
</evidence>
<accession>A0ABT8TH62</accession>
<keyword evidence="2" id="KW-0808">Transferase</keyword>
<name>A0ABT8TH62_9GAMM</name>
<organism evidence="2 3">
    <name type="scientific">Gilvimarinus algae</name>
    <dbReference type="NCBI Taxonomy" id="3058037"/>
    <lineage>
        <taxon>Bacteria</taxon>
        <taxon>Pseudomonadati</taxon>
        <taxon>Pseudomonadota</taxon>
        <taxon>Gammaproteobacteria</taxon>
        <taxon>Cellvibrionales</taxon>
        <taxon>Cellvibrionaceae</taxon>
        <taxon>Gilvimarinus</taxon>
    </lineage>
</organism>
<sequence length="227" mass="25474">MLKTQAERLQFRNGTVSSPFSMLPFAGETLAYFLENFEFDTVLDIGSGSGAHSQIMADMGKVVTAVDYGTSVYFEGRESSYACLFGDYNSMEFDEQFDAVWASHILEHQLNPNIFLKKINRDLKEGGVLAVTVPPLKHQIVGGHVTLWNAGLLLYQLVMANFNCRNASIKSYGYNVSVVLKKEFIDLPSDLTYDQGDIKKLFKFLPNGTTEPFDGRIESLNWAVRQD</sequence>
<keyword evidence="2" id="KW-0489">Methyltransferase</keyword>
<protein>
    <submittedName>
        <fullName evidence="2">Methyltransferase domain-containing protein</fullName>
    </submittedName>
</protein>
<dbReference type="EMBL" id="JAULRT010000060">
    <property type="protein sequence ID" value="MDO3383256.1"/>
    <property type="molecule type" value="Genomic_DNA"/>
</dbReference>
<dbReference type="GO" id="GO:0032259">
    <property type="term" value="P:methylation"/>
    <property type="evidence" value="ECO:0007669"/>
    <property type="project" value="UniProtKB-KW"/>
</dbReference>
<dbReference type="InterPro" id="IPR029063">
    <property type="entry name" value="SAM-dependent_MTases_sf"/>
</dbReference>
<comment type="caution">
    <text evidence="2">The sequence shown here is derived from an EMBL/GenBank/DDBJ whole genome shotgun (WGS) entry which is preliminary data.</text>
</comment>
<feature type="domain" description="Methyltransferase type 11" evidence="1">
    <location>
        <begin position="43"/>
        <end position="130"/>
    </location>
</feature>